<organism evidence="3 4">
    <name type="scientific">Halopenitus salinus</name>
    <dbReference type="NCBI Taxonomy" id="1198295"/>
    <lineage>
        <taxon>Archaea</taxon>
        <taxon>Methanobacteriati</taxon>
        <taxon>Methanobacteriota</taxon>
        <taxon>Stenosarchaea group</taxon>
        <taxon>Halobacteria</taxon>
        <taxon>Halobacteriales</taxon>
        <taxon>Haloferacaceae</taxon>
        <taxon>Halopenitus</taxon>
    </lineage>
</organism>
<dbReference type="EMBL" id="JBHSXL010000009">
    <property type="protein sequence ID" value="MFC6893371.1"/>
    <property type="molecule type" value="Genomic_DNA"/>
</dbReference>
<protein>
    <recommendedName>
        <fullName evidence="2">DUF8049 domain-containing protein</fullName>
    </recommendedName>
</protein>
<feature type="transmembrane region" description="Helical" evidence="1">
    <location>
        <begin position="12"/>
        <end position="31"/>
    </location>
</feature>
<name>A0ABD5UVV0_9EURY</name>
<keyword evidence="4" id="KW-1185">Reference proteome</keyword>
<feature type="transmembrane region" description="Helical" evidence="1">
    <location>
        <begin position="65"/>
        <end position="85"/>
    </location>
</feature>
<dbReference type="AlphaFoldDB" id="A0ABD5UVV0"/>
<evidence type="ECO:0000313" key="4">
    <source>
        <dbReference type="Proteomes" id="UP001596296"/>
    </source>
</evidence>
<reference evidence="3 4" key="1">
    <citation type="journal article" date="2019" name="Int. J. Syst. Evol. Microbiol.">
        <title>The Global Catalogue of Microorganisms (GCM) 10K type strain sequencing project: providing services to taxonomists for standard genome sequencing and annotation.</title>
        <authorList>
            <consortium name="The Broad Institute Genomics Platform"/>
            <consortium name="The Broad Institute Genome Sequencing Center for Infectious Disease"/>
            <person name="Wu L."/>
            <person name="Ma J."/>
        </authorList>
    </citation>
    <scope>NUCLEOTIDE SEQUENCE [LARGE SCALE GENOMIC DNA]</scope>
    <source>
        <strain evidence="3 4">SKJ47</strain>
    </source>
</reference>
<comment type="caution">
    <text evidence="3">The sequence shown here is derived from an EMBL/GenBank/DDBJ whole genome shotgun (WGS) entry which is preliminary data.</text>
</comment>
<feature type="domain" description="DUF8049" evidence="2">
    <location>
        <begin position="1"/>
        <end position="84"/>
    </location>
</feature>
<keyword evidence="1" id="KW-0472">Membrane</keyword>
<evidence type="ECO:0000256" key="1">
    <source>
        <dbReference type="SAM" id="Phobius"/>
    </source>
</evidence>
<evidence type="ECO:0000259" key="2">
    <source>
        <dbReference type="Pfam" id="PF26223"/>
    </source>
</evidence>
<dbReference type="InterPro" id="IPR058362">
    <property type="entry name" value="DUF8049"/>
</dbReference>
<dbReference type="RefSeq" id="WP_379744955.1">
    <property type="nucleotide sequence ID" value="NZ_JBHSVN010000001.1"/>
</dbReference>
<dbReference type="Proteomes" id="UP001596296">
    <property type="component" value="Unassembled WGS sequence"/>
</dbReference>
<keyword evidence="1" id="KW-1133">Transmembrane helix</keyword>
<dbReference type="Pfam" id="PF26223">
    <property type="entry name" value="DUF8049"/>
    <property type="match status" value="1"/>
</dbReference>
<evidence type="ECO:0000313" key="3">
    <source>
        <dbReference type="EMBL" id="MFC6893371.1"/>
    </source>
</evidence>
<proteinExistence type="predicted"/>
<sequence length="86" mass="9151">MDLDDAREDVTVAATVAVATVGVTLLVRFTAVPDPGTFHRLSPIAVYLAYLFTRRGGPYGELDTTRNWAILAVVVAVATIAYALLG</sequence>
<accession>A0ABD5UVV0</accession>
<keyword evidence="1" id="KW-0812">Transmembrane</keyword>
<feature type="transmembrane region" description="Helical" evidence="1">
    <location>
        <begin position="37"/>
        <end position="53"/>
    </location>
</feature>
<gene>
    <name evidence="3" type="ORF">ACFQE9_12255</name>
</gene>